<name>A3QCS9_SHELP</name>
<evidence type="ECO:0000256" key="4">
    <source>
        <dbReference type="ARBA" id="ARBA00022842"/>
    </source>
</evidence>
<evidence type="ECO:0000313" key="8">
    <source>
        <dbReference type="EMBL" id="ABO23277.1"/>
    </source>
</evidence>
<dbReference type="STRING" id="323850.Shew_1408"/>
<evidence type="ECO:0000259" key="7">
    <source>
        <dbReference type="Pfam" id="PF02776"/>
    </source>
</evidence>
<dbReference type="GO" id="GO:0046872">
    <property type="term" value="F:metal ion binding"/>
    <property type="evidence" value="ECO:0007669"/>
    <property type="project" value="UniProtKB-KW"/>
</dbReference>
<dbReference type="AlphaFoldDB" id="A3QCS9"/>
<organism evidence="8 9">
    <name type="scientific">Shewanella loihica (strain ATCC BAA-1088 / PV-4)</name>
    <dbReference type="NCBI Taxonomy" id="323850"/>
    <lineage>
        <taxon>Bacteria</taxon>
        <taxon>Pseudomonadati</taxon>
        <taxon>Pseudomonadota</taxon>
        <taxon>Gammaproteobacteria</taxon>
        <taxon>Alteromonadales</taxon>
        <taxon>Shewanellaceae</taxon>
        <taxon>Shewanella</taxon>
    </lineage>
</organism>
<keyword evidence="6" id="KW-0464">Manganese</keyword>
<evidence type="ECO:0000256" key="5">
    <source>
        <dbReference type="ARBA" id="ARBA00023052"/>
    </source>
</evidence>
<dbReference type="SUPFAM" id="SSF52518">
    <property type="entry name" value="Thiamin diphosphate-binding fold (THDP-binding)"/>
    <property type="match status" value="2"/>
</dbReference>
<sequence length="580" mass="65059">MMTYTREKNTQLLISLLKQHGVRYVVASPGNTNTAFIGSIQGDQYFTIFSAVDERSAAYMACGIAAETGETVVISCTGATASRNYLPGMTEAYYRKLPVIAVTSSQPIANIGHLSAQLLDRTVIPKDVAKLSVNLPIVKDNDDVWECEIKINQAILESCRHGGGPVHINLPTTFTKPFDVNKIQHARLINRVTIDDQFPLLEDKKVAIFIGSHKKMSKDVESLIDRFCEENNSVVFCDHTSAYKGKYRVHYSLVSGQEYNSIITERPDILIHFGEVTGDYYNLKIAAKEQVWRVSDDGEIRDSFRKLRYVFEMSLNSFFLNYVGHGTEINISYYETCKAKLDQVRNNIPEIPFSNIWAASQVSSKLPDHSVIHFGILNSLRSWNFFDIPDTVTSDSNVGGFGIDGNMSSLIGASLTNPEKLYFLVNGDLAFFYDLNVLGNRHVGANIRILLVNNGKGTEFRQYNHHANYFGEDTDKYIAAAGHFGNKSKSLVKCFVENLGFEYICASDKQEFLFQIDRFVTKNVQDRPMVFEIFTNSNDESCALEKMLSIDIDKKIVRKNKVKSVVGTSVISSVKKILGS</sequence>
<dbReference type="GO" id="GO:0009234">
    <property type="term" value="P:menaquinone biosynthetic process"/>
    <property type="evidence" value="ECO:0007669"/>
    <property type="project" value="UniProtKB-KW"/>
</dbReference>
<dbReference type="PIRSF" id="PIRSF004983">
    <property type="entry name" value="MenD"/>
    <property type="match status" value="1"/>
</dbReference>
<dbReference type="Gene3D" id="3.40.50.970">
    <property type="match status" value="2"/>
</dbReference>
<dbReference type="InterPro" id="IPR012001">
    <property type="entry name" value="Thiamin_PyroP_enz_TPP-bd_dom"/>
</dbReference>
<protein>
    <submittedName>
        <fullName evidence="8">2-succinyl-6-hydroxy-2, 4-cyclohexadiene-1-carboxylate synthase</fullName>
    </submittedName>
</protein>
<dbReference type="Pfam" id="PF02776">
    <property type="entry name" value="TPP_enzyme_N"/>
    <property type="match status" value="1"/>
</dbReference>
<dbReference type="HOGENOM" id="CLU_006051_3_0_6"/>
<gene>
    <name evidence="8" type="ordered locus">Shew_1408</name>
</gene>
<keyword evidence="3" id="KW-0479">Metal-binding</keyword>
<keyword evidence="9" id="KW-1185">Reference proteome</keyword>
<evidence type="ECO:0000256" key="1">
    <source>
        <dbReference type="ARBA" id="ARBA00022428"/>
    </source>
</evidence>
<feature type="domain" description="Thiamine pyrophosphate enzyme N-terminal TPP-binding" evidence="7">
    <location>
        <begin position="10"/>
        <end position="120"/>
    </location>
</feature>
<dbReference type="PANTHER" id="PTHR42916">
    <property type="entry name" value="2-SUCCINYL-5-ENOLPYRUVYL-6-HYDROXY-3-CYCLOHEXENE-1-CARBOXYLATE SYNTHASE"/>
    <property type="match status" value="1"/>
</dbReference>
<dbReference type="Proteomes" id="UP000001558">
    <property type="component" value="Chromosome"/>
</dbReference>
<keyword evidence="4" id="KW-0460">Magnesium</keyword>
<accession>A3QCS9</accession>
<keyword evidence="2" id="KW-0808">Transferase</keyword>
<evidence type="ECO:0000256" key="6">
    <source>
        <dbReference type="ARBA" id="ARBA00023211"/>
    </source>
</evidence>
<proteinExistence type="predicted"/>
<dbReference type="InterPro" id="IPR004433">
    <property type="entry name" value="MenaQ_synth_MenD"/>
</dbReference>
<dbReference type="KEGG" id="slo:Shew_1408"/>
<dbReference type="Gene3D" id="3.40.50.1220">
    <property type="entry name" value="TPP-binding domain"/>
    <property type="match status" value="1"/>
</dbReference>
<dbReference type="eggNOG" id="COG1165">
    <property type="taxonomic scope" value="Bacteria"/>
</dbReference>
<dbReference type="PANTHER" id="PTHR42916:SF1">
    <property type="entry name" value="PROTEIN PHYLLO, CHLOROPLASTIC"/>
    <property type="match status" value="1"/>
</dbReference>
<dbReference type="CDD" id="cd02009">
    <property type="entry name" value="TPP_SHCHC_synthase"/>
    <property type="match status" value="1"/>
</dbReference>
<keyword evidence="1" id="KW-0474">Menaquinone biosynthesis</keyword>
<evidence type="ECO:0000256" key="3">
    <source>
        <dbReference type="ARBA" id="ARBA00022723"/>
    </source>
</evidence>
<dbReference type="EMBL" id="CP000606">
    <property type="protein sequence ID" value="ABO23277.1"/>
    <property type="molecule type" value="Genomic_DNA"/>
</dbReference>
<evidence type="ECO:0000256" key="2">
    <source>
        <dbReference type="ARBA" id="ARBA00022679"/>
    </source>
</evidence>
<dbReference type="CDD" id="cd07037">
    <property type="entry name" value="TPP_PYR_MenD"/>
    <property type="match status" value="1"/>
</dbReference>
<dbReference type="GO" id="GO:0070204">
    <property type="term" value="F:2-succinyl-5-enolpyruvyl-6-hydroxy-3-cyclohexene-1-carboxylic-acid synthase activity"/>
    <property type="evidence" value="ECO:0007669"/>
    <property type="project" value="InterPro"/>
</dbReference>
<keyword evidence="5" id="KW-0786">Thiamine pyrophosphate</keyword>
<dbReference type="GO" id="GO:0030976">
    <property type="term" value="F:thiamine pyrophosphate binding"/>
    <property type="evidence" value="ECO:0007669"/>
    <property type="project" value="InterPro"/>
</dbReference>
<evidence type="ECO:0000313" key="9">
    <source>
        <dbReference type="Proteomes" id="UP000001558"/>
    </source>
</evidence>
<reference evidence="8 9" key="1">
    <citation type="submission" date="2007-03" db="EMBL/GenBank/DDBJ databases">
        <title>Complete sequence of Shewanella loihica PV-4.</title>
        <authorList>
            <consortium name="US DOE Joint Genome Institute"/>
            <person name="Copeland A."/>
            <person name="Lucas S."/>
            <person name="Lapidus A."/>
            <person name="Barry K."/>
            <person name="Detter J.C."/>
            <person name="Glavina del Rio T."/>
            <person name="Hammon N."/>
            <person name="Israni S."/>
            <person name="Dalin E."/>
            <person name="Tice H."/>
            <person name="Pitluck S."/>
            <person name="Chain P."/>
            <person name="Malfatti S."/>
            <person name="Shin M."/>
            <person name="Vergez L."/>
            <person name="Schmutz J."/>
            <person name="Larimer F."/>
            <person name="Land M."/>
            <person name="Hauser L."/>
            <person name="Kyrpides N."/>
            <person name="Mikhailova N."/>
            <person name="Romine M.F."/>
            <person name="Serres G."/>
            <person name="Fredrickson J."/>
            <person name="Tiedje J."/>
            <person name="Richardson P."/>
        </authorList>
    </citation>
    <scope>NUCLEOTIDE SEQUENCE [LARGE SCALE GENOMIC DNA]</scope>
    <source>
        <strain evidence="9">ATCC BAA-1088 / PV-4</strain>
    </source>
</reference>
<dbReference type="InterPro" id="IPR029061">
    <property type="entry name" value="THDP-binding"/>
</dbReference>